<dbReference type="GO" id="GO:0004386">
    <property type="term" value="F:helicase activity"/>
    <property type="evidence" value="ECO:0007669"/>
    <property type="project" value="UniProtKB-KW"/>
</dbReference>
<dbReference type="OrthoDB" id="6017at2759"/>
<proteinExistence type="predicted"/>
<sequence length="129" mass="14944">MQVAVLDMLQVKKPGQVGNNTHPKNGGSTRKYHGPLFDFPVFTRKYVSLGSSMINNNNNLTLVYDIKDLLIDESGETLKRKKIESKKLQLAKFQSCLKDEFEQRQEEIYGNTCRPYRKFVRLCDRQRGT</sequence>
<organism evidence="1 2">
    <name type="scientific">Olea europaea subsp. europaea</name>
    <dbReference type="NCBI Taxonomy" id="158383"/>
    <lineage>
        <taxon>Eukaryota</taxon>
        <taxon>Viridiplantae</taxon>
        <taxon>Streptophyta</taxon>
        <taxon>Embryophyta</taxon>
        <taxon>Tracheophyta</taxon>
        <taxon>Spermatophyta</taxon>
        <taxon>Magnoliopsida</taxon>
        <taxon>eudicotyledons</taxon>
        <taxon>Gunneridae</taxon>
        <taxon>Pentapetalae</taxon>
        <taxon>asterids</taxon>
        <taxon>lamiids</taxon>
        <taxon>Lamiales</taxon>
        <taxon>Oleaceae</taxon>
        <taxon>Oleeae</taxon>
        <taxon>Olea</taxon>
    </lineage>
</organism>
<keyword evidence="1" id="KW-0347">Helicase</keyword>
<keyword evidence="2" id="KW-1185">Reference proteome</keyword>
<comment type="caution">
    <text evidence="1">The sequence shown here is derived from an EMBL/GenBank/DDBJ whole genome shotgun (WGS) entry which is preliminary data.</text>
</comment>
<dbReference type="EMBL" id="CACTIH010009084">
    <property type="protein sequence ID" value="CAA3023159.1"/>
    <property type="molecule type" value="Genomic_DNA"/>
</dbReference>
<dbReference type="Proteomes" id="UP000594638">
    <property type="component" value="Unassembled WGS sequence"/>
</dbReference>
<accession>A0A8S0UVB0</accession>
<dbReference type="AlphaFoldDB" id="A0A8S0UVB0"/>
<keyword evidence="1" id="KW-0067">ATP-binding</keyword>
<protein>
    <submittedName>
        <fullName evidence="1">ATP-dependent helicase BRM</fullName>
    </submittedName>
</protein>
<keyword evidence="1" id="KW-0547">Nucleotide-binding</keyword>
<keyword evidence="1" id="KW-0378">Hydrolase</keyword>
<name>A0A8S0UVB0_OLEEU</name>
<evidence type="ECO:0000313" key="1">
    <source>
        <dbReference type="EMBL" id="CAA3023159.1"/>
    </source>
</evidence>
<reference evidence="1 2" key="1">
    <citation type="submission" date="2019-12" db="EMBL/GenBank/DDBJ databases">
        <authorList>
            <person name="Alioto T."/>
            <person name="Alioto T."/>
            <person name="Gomez Garrido J."/>
        </authorList>
    </citation>
    <scope>NUCLEOTIDE SEQUENCE [LARGE SCALE GENOMIC DNA]</scope>
</reference>
<evidence type="ECO:0000313" key="2">
    <source>
        <dbReference type="Proteomes" id="UP000594638"/>
    </source>
</evidence>
<dbReference type="Gramene" id="OE9A092700T1">
    <property type="protein sequence ID" value="OE9A092700C1"/>
    <property type="gene ID" value="OE9A092700"/>
</dbReference>
<gene>
    <name evidence="1" type="ORF">OLEA9_A092700</name>
</gene>